<comment type="caution">
    <text evidence="1">The sequence shown here is derived from an EMBL/GenBank/DDBJ whole genome shotgun (WGS) entry which is preliminary data.</text>
</comment>
<keyword evidence="2" id="KW-1185">Reference proteome</keyword>
<proteinExistence type="predicted"/>
<dbReference type="AlphaFoldDB" id="A0A9N9JT32"/>
<organism evidence="1 2">
    <name type="scientific">Dentiscutata erythropus</name>
    <dbReference type="NCBI Taxonomy" id="1348616"/>
    <lineage>
        <taxon>Eukaryota</taxon>
        <taxon>Fungi</taxon>
        <taxon>Fungi incertae sedis</taxon>
        <taxon>Mucoromycota</taxon>
        <taxon>Glomeromycotina</taxon>
        <taxon>Glomeromycetes</taxon>
        <taxon>Diversisporales</taxon>
        <taxon>Gigasporaceae</taxon>
        <taxon>Dentiscutata</taxon>
    </lineage>
</organism>
<dbReference type="EMBL" id="CAJVPY010028249">
    <property type="protein sequence ID" value="CAG8792353.1"/>
    <property type="molecule type" value="Genomic_DNA"/>
</dbReference>
<evidence type="ECO:0000313" key="1">
    <source>
        <dbReference type="EMBL" id="CAG8792353.1"/>
    </source>
</evidence>
<name>A0A9N9JT32_9GLOM</name>
<gene>
    <name evidence="1" type="ORF">DERYTH_LOCUS21684</name>
</gene>
<evidence type="ECO:0000313" key="2">
    <source>
        <dbReference type="Proteomes" id="UP000789405"/>
    </source>
</evidence>
<accession>A0A9N9JT32</accession>
<protein>
    <submittedName>
        <fullName evidence="1">16403_t:CDS:1</fullName>
    </submittedName>
</protein>
<sequence>FFMNIAQYKEQIRQYNFVHSTNQRVLCSKYKAKPDPSCSNCNPANLNFALAAQFSRFWPWFQFKYQAQTKWTAISGFITTPIQSENNSNSETSSTTAIIVESTCSSSNSSTTALVAESTHLTNNTTHNPPTETITNTIATTTYNPANIASTSNNINTNTNSNPYGKFFINIFSDLSNMSGQRTSTRITHQIPTLIDIQDRNNENNRHRADERHVPINNEQNNHLQHEREEFNAENAIRAIIKGLRQLSQNHTERATADTNPKEYKLVDFSIFSGSHDDNPVEWYETFNRAYISNNISEN</sequence>
<reference evidence="1" key="1">
    <citation type="submission" date="2021-06" db="EMBL/GenBank/DDBJ databases">
        <authorList>
            <person name="Kallberg Y."/>
            <person name="Tangrot J."/>
            <person name="Rosling A."/>
        </authorList>
    </citation>
    <scope>NUCLEOTIDE SEQUENCE</scope>
    <source>
        <strain evidence="1">MA453B</strain>
    </source>
</reference>
<feature type="non-terminal residue" evidence="1">
    <location>
        <position position="299"/>
    </location>
</feature>
<dbReference type="OrthoDB" id="2449528at2759"/>
<dbReference type="Proteomes" id="UP000789405">
    <property type="component" value="Unassembled WGS sequence"/>
</dbReference>